<evidence type="ECO:0008006" key="3">
    <source>
        <dbReference type="Google" id="ProtNLM"/>
    </source>
</evidence>
<dbReference type="AlphaFoldDB" id="A0A1C3EF74"/>
<dbReference type="InterPro" id="IPR009912">
    <property type="entry name" value="DUF1451"/>
</dbReference>
<keyword evidence="2" id="KW-1185">Reference proteome</keyword>
<gene>
    <name evidence="1" type="ORF">A8L45_14770</name>
</gene>
<sequence length="158" mass="18349">MSKQKPEYQVLVERVKDALEHTPEELERWVALTERYVAAAREMTQDELALIQSYFKRDVQEFGDQYQDSAEQPDVFSELVKDTLWEQLAEITDKTQLEWTEIFDDIKHHGIYEEGEVVGLGILQCEECGNQTRHTHVGVLTACIVCGNRFFSRHAFPV</sequence>
<accession>A0A1C3EF74</accession>
<proteinExistence type="predicted"/>
<comment type="caution">
    <text evidence="1">The sequence shown here is derived from an EMBL/GenBank/DDBJ whole genome shotgun (WGS) entry which is preliminary data.</text>
</comment>
<evidence type="ECO:0000313" key="1">
    <source>
        <dbReference type="EMBL" id="ODA31870.1"/>
    </source>
</evidence>
<dbReference type="Pfam" id="PF07295">
    <property type="entry name" value="DUF1451"/>
    <property type="match status" value="1"/>
</dbReference>
<reference evidence="1 2" key="1">
    <citation type="submission" date="2016-05" db="EMBL/GenBank/DDBJ databases">
        <title>Genomic Taxonomy of the Vibrionaceae.</title>
        <authorList>
            <person name="Gomez-Gil B."/>
            <person name="Enciso-Ibarra J."/>
        </authorList>
    </citation>
    <scope>NUCLEOTIDE SEQUENCE [LARGE SCALE GENOMIC DNA]</scope>
    <source>
        <strain evidence="1 2">CAIM 1920</strain>
    </source>
</reference>
<dbReference type="Proteomes" id="UP000094936">
    <property type="component" value="Unassembled WGS sequence"/>
</dbReference>
<dbReference type="OrthoDB" id="3174978at2"/>
<protein>
    <recommendedName>
        <fullName evidence="3">Zinc ribbon-containing protein</fullName>
    </recommendedName>
</protein>
<organism evidence="1 2">
    <name type="scientific">Veronia pacifica</name>
    <dbReference type="NCBI Taxonomy" id="1080227"/>
    <lineage>
        <taxon>Bacteria</taxon>
        <taxon>Pseudomonadati</taxon>
        <taxon>Pseudomonadota</taxon>
        <taxon>Gammaproteobacteria</taxon>
        <taxon>Vibrionales</taxon>
        <taxon>Vibrionaceae</taxon>
        <taxon>Veronia</taxon>
    </lineage>
</organism>
<dbReference type="RefSeq" id="WP_068903596.1">
    <property type="nucleotide sequence ID" value="NZ_JBHUIF010000028.1"/>
</dbReference>
<name>A0A1C3EF74_9GAMM</name>
<dbReference type="STRING" id="1080227.A8L45_14770"/>
<dbReference type="EMBL" id="LYBM01000028">
    <property type="protein sequence ID" value="ODA31870.1"/>
    <property type="molecule type" value="Genomic_DNA"/>
</dbReference>
<evidence type="ECO:0000313" key="2">
    <source>
        <dbReference type="Proteomes" id="UP000094936"/>
    </source>
</evidence>